<dbReference type="PROSITE" id="PS50158">
    <property type="entry name" value="ZF_CCHC"/>
    <property type="match status" value="1"/>
</dbReference>
<dbReference type="GO" id="GO:0008270">
    <property type="term" value="F:zinc ion binding"/>
    <property type="evidence" value="ECO:0007669"/>
    <property type="project" value="UniProtKB-KW"/>
</dbReference>
<keyword evidence="1" id="KW-0863">Zinc-finger</keyword>
<dbReference type="Gene3D" id="4.10.60.10">
    <property type="entry name" value="Zinc finger, CCHC-type"/>
    <property type="match status" value="1"/>
</dbReference>
<dbReference type="Pfam" id="PF00078">
    <property type="entry name" value="RVT_1"/>
    <property type="match status" value="1"/>
</dbReference>
<keyword evidence="1" id="KW-0862">Zinc</keyword>
<gene>
    <name evidence="4" type="ORF">GEV33_009168</name>
</gene>
<dbReference type="InterPro" id="IPR036875">
    <property type="entry name" value="Znf_CCHC_sf"/>
</dbReference>
<evidence type="ECO:0000259" key="3">
    <source>
        <dbReference type="PROSITE" id="PS50878"/>
    </source>
</evidence>
<keyword evidence="5" id="KW-1185">Reference proteome</keyword>
<feature type="domain" description="Reverse transcriptase" evidence="3">
    <location>
        <begin position="54"/>
        <end position="251"/>
    </location>
</feature>
<evidence type="ECO:0000313" key="4">
    <source>
        <dbReference type="EMBL" id="KAH0813622.1"/>
    </source>
</evidence>
<dbReference type="SUPFAM" id="SSF57756">
    <property type="entry name" value="Retrovirus zinc finger-like domains"/>
    <property type="match status" value="1"/>
</dbReference>
<sequence length="405" mass="45772">MRHILHALPPDDDPETNNYIQRQEQRDYIGIVPRNTRGDRFLGEELDAIIINALSTNKAPGVDGIKGNVVKLAHKWDPSQDFGNLKNYRPIVLLPAYGKILEKLIKYALAQAITPMHAEAQFDIRGAFDNVWGPGLLRNLRRKEAPHELVKVPRKGCLQRSVLGPTLWKLVLDPLLEADWPAGVSTIAYADDLAVVVTSNEHQNMLERAQGALDKIAEWAKQNKLMLERRRTKVWYNGLTDYDLSWSAWKEALEGAFPSHTDYVDLLKQMLGRTKIKEESMMHYFYSKNMLVKKCGLNGTEGVSCIIDGLPLEQQGNAKAGKFGHKARHCSSKMSQKAITEKGRQQSVIICTNCGKRGHSEDLCWSKTKTKIPCSRCGKPGHDERACWSRRVQQRPARSVENEVI</sequence>
<name>A0A8J6LAX2_TENMO</name>
<organism evidence="4 5">
    <name type="scientific">Tenebrio molitor</name>
    <name type="common">Yellow mealworm beetle</name>
    <dbReference type="NCBI Taxonomy" id="7067"/>
    <lineage>
        <taxon>Eukaryota</taxon>
        <taxon>Metazoa</taxon>
        <taxon>Ecdysozoa</taxon>
        <taxon>Arthropoda</taxon>
        <taxon>Hexapoda</taxon>
        <taxon>Insecta</taxon>
        <taxon>Pterygota</taxon>
        <taxon>Neoptera</taxon>
        <taxon>Endopterygota</taxon>
        <taxon>Coleoptera</taxon>
        <taxon>Polyphaga</taxon>
        <taxon>Cucujiformia</taxon>
        <taxon>Tenebrionidae</taxon>
        <taxon>Tenebrio</taxon>
    </lineage>
</organism>
<dbReference type="InterPro" id="IPR001878">
    <property type="entry name" value="Znf_CCHC"/>
</dbReference>
<reference evidence="4" key="1">
    <citation type="journal article" date="2020" name="J Insects Food Feed">
        <title>The yellow mealworm (Tenebrio molitor) genome: a resource for the emerging insects as food and feed industry.</title>
        <authorList>
            <person name="Eriksson T."/>
            <person name="Andere A."/>
            <person name="Kelstrup H."/>
            <person name="Emery V."/>
            <person name="Picard C."/>
        </authorList>
    </citation>
    <scope>NUCLEOTIDE SEQUENCE</scope>
    <source>
        <strain evidence="4">Stoneville</strain>
        <tissue evidence="4">Whole head</tissue>
    </source>
</reference>
<dbReference type="Proteomes" id="UP000719412">
    <property type="component" value="Unassembled WGS sequence"/>
</dbReference>
<reference evidence="4" key="2">
    <citation type="submission" date="2021-08" db="EMBL/GenBank/DDBJ databases">
        <authorList>
            <person name="Eriksson T."/>
        </authorList>
    </citation>
    <scope>NUCLEOTIDE SEQUENCE</scope>
    <source>
        <strain evidence="4">Stoneville</strain>
        <tissue evidence="4">Whole head</tissue>
    </source>
</reference>
<evidence type="ECO:0000256" key="1">
    <source>
        <dbReference type="PROSITE-ProRule" id="PRU00047"/>
    </source>
</evidence>
<dbReference type="SMART" id="SM00343">
    <property type="entry name" value="ZnF_C2HC"/>
    <property type="match status" value="3"/>
</dbReference>
<dbReference type="EMBL" id="JABDTM020025086">
    <property type="protein sequence ID" value="KAH0813622.1"/>
    <property type="molecule type" value="Genomic_DNA"/>
</dbReference>
<dbReference type="PROSITE" id="PS50878">
    <property type="entry name" value="RT_POL"/>
    <property type="match status" value="1"/>
</dbReference>
<evidence type="ECO:0000313" key="5">
    <source>
        <dbReference type="Proteomes" id="UP000719412"/>
    </source>
</evidence>
<dbReference type="AlphaFoldDB" id="A0A8J6LAX2"/>
<dbReference type="InterPro" id="IPR000477">
    <property type="entry name" value="RT_dom"/>
</dbReference>
<dbReference type="GO" id="GO:0003676">
    <property type="term" value="F:nucleic acid binding"/>
    <property type="evidence" value="ECO:0007669"/>
    <property type="project" value="InterPro"/>
</dbReference>
<protein>
    <submittedName>
        <fullName evidence="4">Uncharacterized protein</fullName>
    </submittedName>
</protein>
<proteinExistence type="predicted"/>
<accession>A0A8J6LAX2</accession>
<comment type="caution">
    <text evidence="4">The sequence shown here is derived from an EMBL/GenBank/DDBJ whole genome shotgun (WGS) entry which is preliminary data.</text>
</comment>
<feature type="domain" description="CCHC-type" evidence="2">
    <location>
        <begin position="374"/>
        <end position="387"/>
    </location>
</feature>
<evidence type="ECO:0000259" key="2">
    <source>
        <dbReference type="PROSITE" id="PS50158"/>
    </source>
</evidence>
<dbReference type="PANTHER" id="PTHR19446">
    <property type="entry name" value="REVERSE TRANSCRIPTASES"/>
    <property type="match status" value="1"/>
</dbReference>
<keyword evidence="1" id="KW-0479">Metal-binding</keyword>